<comment type="caution">
    <text evidence="1">The sequence shown here is derived from an EMBL/GenBank/DDBJ whole genome shotgun (WGS) entry which is preliminary data.</text>
</comment>
<dbReference type="Proteomes" id="UP000677228">
    <property type="component" value="Unassembled WGS sequence"/>
</dbReference>
<name>A0A8S2FDD9_9BILA</name>
<evidence type="ECO:0000313" key="2">
    <source>
        <dbReference type="EMBL" id="CAF4229219.1"/>
    </source>
</evidence>
<dbReference type="EMBL" id="CAJNOK010028180">
    <property type="protein sequence ID" value="CAF1431091.1"/>
    <property type="molecule type" value="Genomic_DNA"/>
</dbReference>
<evidence type="ECO:0000313" key="3">
    <source>
        <dbReference type="Proteomes" id="UP000677228"/>
    </source>
</evidence>
<proteinExistence type="predicted"/>
<reference evidence="1" key="1">
    <citation type="submission" date="2021-02" db="EMBL/GenBank/DDBJ databases">
        <authorList>
            <person name="Nowell W R."/>
        </authorList>
    </citation>
    <scope>NUCLEOTIDE SEQUENCE</scope>
</reference>
<dbReference type="EMBL" id="CAJOBA010049963">
    <property type="protein sequence ID" value="CAF4229219.1"/>
    <property type="molecule type" value="Genomic_DNA"/>
</dbReference>
<protein>
    <submittedName>
        <fullName evidence="1">Uncharacterized protein</fullName>
    </submittedName>
</protein>
<dbReference type="AlphaFoldDB" id="A0A8S2FDD9"/>
<accession>A0A8S2FDD9</accession>
<evidence type="ECO:0000313" key="1">
    <source>
        <dbReference type="EMBL" id="CAF1431091.1"/>
    </source>
</evidence>
<sequence length="247" mass="28145">MFVRSTFHHGSPPFRGLTTTSGVIKDHQQIADILADFHEKHFEAPVHDPNVLAHAEAIDAYKNVSYIPNCPLEKITMEEVEFTWKRTRKKRSTDGEGTSAFLLKQLPDEYLNIVTYGFNKIAQLGSVLKLSKHAIVISGALESRFSTNILELGRQAELAMCILAKYTDDKLLPVNVEKTKALLVHNVVAPHFPELTLRDFLYKYWIKFSAHLEVSHEASHYQLTFTSYLAAKTPQRSWCLSMGMRRN</sequence>
<organism evidence="1 3">
    <name type="scientific">Didymodactylos carnosus</name>
    <dbReference type="NCBI Taxonomy" id="1234261"/>
    <lineage>
        <taxon>Eukaryota</taxon>
        <taxon>Metazoa</taxon>
        <taxon>Spiralia</taxon>
        <taxon>Gnathifera</taxon>
        <taxon>Rotifera</taxon>
        <taxon>Eurotatoria</taxon>
        <taxon>Bdelloidea</taxon>
        <taxon>Philodinida</taxon>
        <taxon>Philodinidae</taxon>
        <taxon>Didymodactylos</taxon>
    </lineage>
</organism>
<dbReference type="Proteomes" id="UP000682733">
    <property type="component" value="Unassembled WGS sequence"/>
</dbReference>
<feature type="non-terminal residue" evidence="1">
    <location>
        <position position="1"/>
    </location>
</feature>
<gene>
    <name evidence="1" type="ORF">OVA965_LOCUS34047</name>
    <name evidence="2" type="ORF">TMI583_LOCUS34956</name>
</gene>